<dbReference type="InterPro" id="IPR036770">
    <property type="entry name" value="Ankyrin_rpt-contain_sf"/>
</dbReference>
<organism evidence="1 2">
    <name type="scientific">Seminavis robusta</name>
    <dbReference type="NCBI Taxonomy" id="568900"/>
    <lineage>
        <taxon>Eukaryota</taxon>
        <taxon>Sar</taxon>
        <taxon>Stramenopiles</taxon>
        <taxon>Ochrophyta</taxon>
        <taxon>Bacillariophyta</taxon>
        <taxon>Bacillariophyceae</taxon>
        <taxon>Bacillariophycidae</taxon>
        <taxon>Naviculales</taxon>
        <taxon>Naviculaceae</taxon>
        <taxon>Seminavis</taxon>
    </lineage>
</organism>
<accession>A0A9N8EWS0</accession>
<sequence length="630" mass="70671">MRNLNSNYVDDCVASAEERARDLLTARFSADRWFTAPISRNDHFQILSILKEFPRLTSTRIQVRYPGDNRTTRVSPLRLLVEGQADLDIIEAVYELNPSMLSSDFDLINILRRACEYRAPTPVVEYVSLKFPKTLTDTCYQQMALVHALQDTPGRSKSSLETIQLLLKICPKSVNYMNRNGDTALDFAIMNGYGLPVIKTILDVMKQQSCEIASFSMPRRWELTLDAQAAESINMILLRSATKSNKKPLQCHPALWTQEGFTRTMESLASHKDGLSSIKLDLPCLASNVPERLVREGLSRLCSNDCEIEDLELIAPHSSPDLVDAILPGLDPGPGRGSGLRKLVLKDVDSLGLEPLAAFFASKAAPKIVNILSCQLVDDNSQISDTISFCSSPTERLEFKDSFLAPLGISWLLHRAATMPVLRELHLIAPTEFAEQRRGNDAEIPVDPLVALLNNNVLQSLGIAGYIVKPEPFYQALMFNTSLRKYRYTNKKGYAPDRLEKIFRKHKILLASVMEHSNVTLTDPYVGHRIGMPVESNAFGATRQRPSSSSSGFCKIDYYKALNKFGRKTARDPTESVEIVVELLSDVVVHRSFPCLDPLQKHNLQYGLLRESVSIWSPKEHWTNALNFES</sequence>
<proteinExistence type="predicted"/>
<name>A0A9N8EWS0_9STRA</name>
<evidence type="ECO:0000313" key="2">
    <source>
        <dbReference type="Proteomes" id="UP001153069"/>
    </source>
</evidence>
<dbReference type="SUPFAM" id="SSF48403">
    <property type="entry name" value="Ankyrin repeat"/>
    <property type="match status" value="1"/>
</dbReference>
<dbReference type="Proteomes" id="UP001153069">
    <property type="component" value="Unassembled WGS sequence"/>
</dbReference>
<dbReference type="AlphaFoldDB" id="A0A9N8EWS0"/>
<reference evidence="1" key="1">
    <citation type="submission" date="2020-06" db="EMBL/GenBank/DDBJ databases">
        <authorList>
            <consortium name="Plant Systems Biology data submission"/>
        </authorList>
    </citation>
    <scope>NUCLEOTIDE SEQUENCE</scope>
    <source>
        <strain evidence="1">D6</strain>
    </source>
</reference>
<comment type="caution">
    <text evidence="1">The sequence shown here is derived from an EMBL/GenBank/DDBJ whole genome shotgun (WGS) entry which is preliminary data.</text>
</comment>
<keyword evidence="2" id="KW-1185">Reference proteome</keyword>
<protein>
    <submittedName>
        <fullName evidence="1">Uncharacterized protein</fullName>
    </submittedName>
</protein>
<evidence type="ECO:0000313" key="1">
    <source>
        <dbReference type="EMBL" id="CAB9527394.1"/>
    </source>
</evidence>
<dbReference type="EMBL" id="CAICTM010001986">
    <property type="protein sequence ID" value="CAB9527394.1"/>
    <property type="molecule type" value="Genomic_DNA"/>
</dbReference>
<gene>
    <name evidence="1" type="ORF">SEMRO_1988_G309640.1</name>
</gene>